<dbReference type="NCBIfam" id="NF033517">
    <property type="entry name" value="transpos_IS66"/>
    <property type="match status" value="1"/>
</dbReference>
<feature type="region of interest" description="Disordered" evidence="1">
    <location>
        <begin position="165"/>
        <end position="189"/>
    </location>
</feature>
<accession>A0ABZ0XCM0</accession>
<feature type="domain" description="Transposase IS66 C-terminal" evidence="4">
    <location>
        <begin position="548"/>
        <end position="584"/>
    </location>
</feature>
<evidence type="ECO:0000259" key="2">
    <source>
        <dbReference type="Pfam" id="PF03050"/>
    </source>
</evidence>
<feature type="compositionally biased region" description="Low complexity" evidence="1">
    <location>
        <begin position="165"/>
        <end position="174"/>
    </location>
</feature>
<dbReference type="InterPro" id="IPR039552">
    <property type="entry name" value="IS66_C"/>
</dbReference>
<organism evidence="5 6">
    <name type="scientific">Chitinophaga sancti</name>
    <dbReference type="NCBI Taxonomy" id="1004"/>
    <lineage>
        <taxon>Bacteria</taxon>
        <taxon>Pseudomonadati</taxon>
        <taxon>Bacteroidota</taxon>
        <taxon>Chitinophagia</taxon>
        <taxon>Chitinophagales</taxon>
        <taxon>Chitinophagaceae</taxon>
        <taxon>Chitinophaga</taxon>
    </lineage>
</organism>
<keyword evidence="6" id="KW-1185">Reference proteome</keyword>
<dbReference type="Proteomes" id="UP001326715">
    <property type="component" value="Chromosome"/>
</dbReference>
<dbReference type="Pfam" id="PF13817">
    <property type="entry name" value="DDE_Tnp_IS66_C"/>
    <property type="match status" value="1"/>
</dbReference>
<evidence type="ECO:0000313" key="5">
    <source>
        <dbReference type="EMBL" id="WQG88326.1"/>
    </source>
</evidence>
<dbReference type="InterPro" id="IPR024463">
    <property type="entry name" value="Transposase_TnpC_homeodom"/>
</dbReference>
<dbReference type="InterPro" id="IPR052344">
    <property type="entry name" value="Transposase-related"/>
</dbReference>
<dbReference type="Pfam" id="PF13007">
    <property type="entry name" value="LZ_Tnp_IS66"/>
    <property type="match status" value="1"/>
</dbReference>
<gene>
    <name evidence="5" type="ORF">SR876_25735</name>
</gene>
<dbReference type="RefSeq" id="WP_322518481.1">
    <property type="nucleotide sequence ID" value="NZ_CP139972.1"/>
</dbReference>
<reference evidence="5 6" key="1">
    <citation type="submission" date="2023-11" db="EMBL/GenBank/DDBJ databases">
        <title>MicrobeMod: A computational toolkit for identifying prokaryotic methylation and restriction-modification with nanopore sequencing.</title>
        <authorList>
            <person name="Crits-Christoph A."/>
            <person name="Kang S.C."/>
            <person name="Lee H."/>
            <person name="Ostrov N."/>
        </authorList>
    </citation>
    <scope>NUCLEOTIDE SEQUENCE [LARGE SCALE GENOMIC DNA]</scope>
    <source>
        <strain evidence="5 6">ATCC 23090</strain>
    </source>
</reference>
<feature type="domain" description="Transposase IS66 central" evidence="2">
    <location>
        <begin position="258"/>
        <end position="541"/>
    </location>
</feature>
<dbReference type="PANTHER" id="PTHR33678">
    <property type="entry name" value="BLL1576 PROTEIN"/>
    <property type="match status" value="1"/>
</dbReference>
<sequence length="597" mass="68984">MSAILPLRRVKPEIIYTLSEALEQVNALQLQKADLSNALTQERHVFSRIIQELTTENTALKEEKDQQKRWLSNEQERGIDKDRRIASLEETIAELQTALAGKTDEAQRKDWQLKELQEMLFGQRSEKFIPDAATTQTAIQQTLGEEFDKTEVEAIIEQTIASTITDTQTGTTSKTSRRKKRHKAHKGRRPIPTHLETETIVYDLPGDKTGMKPMGKKVSVYYEIIPGKLIRKEEHHLQYKSADGKIHCTPVQPRMIERGIVSNKLLAHLHSERFVYYMPYYRQQQRFERLTGVSFAASTIDHWEEVCYKKLKRLLKLLKKTVQTASYIKADETTLKYLHDEGQGKAANGWMWVFHAPEHKLVLFEFHPGRAHDVPKEILKDFAGILQTDALSSYTAAFKENDKVTLMSCLAHIRRGFKKAQRQNKILADQVLVYFNIIYRIEAYAKRKHFTPDQRLALRQKYSKPFFDKIRSWLDEHKDKHVPDSLLAKAITYANNQWDKLNILFLNGRIDVDNNSTENAIRPITLFRKNSLFASNEHGGERAALFYSLVETCKLNRIDPFEYLNDVYNRLHDCTASELTQLLPSNWKSAAAGKAAV</sequence>
<evidence type="ECO:0000259" key="3">
    <source>
        <dbReference type="Pfam" id="PF13007"/>
    </source>
</evidence>
<evidence type="ECO:0000259" key="4">
    <source>
        <dbReference type="Pfam" id="PF13817"/>
    </source>
</evidence>
<feature type="domain" description="Transposase TnpC homeodomain" evidence="3">
    <location>
        <begin position="112"/>
        <end position="200"/>
    </location>
</feature>
<dbReference type="PANTHER" id="PTHR33678:SF1">
    <property type="entry name" value="BLL1576 PROTEIN"/>
    <property type="match status" value="1"/>
</dbReference>
<dbReference type="EMBL" id="CP140154">
    <property type="protein sequence ID" value="WQG88326.1"/>
    <property type="molecule type" value="Genomic_DNA"/>
</dbReference>
<dbReference type="Pfam" id="PF03050">
    <property type="entry name" value="DDE_Tnp_IS66"/>
    <property type="match status" value="1"/>
</dbReference>
<evidence type="ECO:0000313" key="6">
    <source>
        <dbReference type="Proteomes" id="UP001326715"/>
    </source>
</evidence>
<protein>
    <submittedName>
        <fullName evidence="5">IS66 family transposase</fullName>
    </submittedName>
</protein>
<proteinExistence type="predicted"/>
<evidence type="ECO:0000256" key="1">
    <source>
        <dbReference type="SAM" id="MobiDB-lite"/>
    </source>
</evidence>
<name>A0ABZ0XCM0_9BACT</name>
<feature type="compositionally biased region" description="Basic residues" evidence="1">
    <location>
        <begin position="175"/>
        <end position="189"/>
    </location>
</feature>
<dbReference type="InterPro" id="IPR004291">
    <property type="entry name" value="Transposase_IS66_central"/>
</dbReference>